<evidence type="ECO:0000313" key="1">
    <source>
        <dbReference type="EMBL" id="RZC33238.1"/>
    </source>
</evidence>
<evidence type="ECO:0000313" key="2">
    <source>
        <dbReference type="Proteomes" id="UP000292052"/>
    </source>
</evidence>
<organism evidence="1 2">
    <name type="scientific">Asbolus verrucosus</name>
    <name type="common">Desert ironclad beetle</name>
    <dbReference type="NCBI Taxonomy" id="1661398"/>
    <lineage>
        <taxon>Eukaryota</taxon>
        <taxon>Metazoa</taxon>
        <taxon>Ecdysozoa</taxon>
        <taxon>Arthropoda</taxon>
        <taxon>Hexapoda</taxon>
        <taxon>Insecta</taxon>
        <taxon>Pterygota</taxon>
        <taxon>Neoptera</taxon>
        <taxon>Endopterygota</taxon>
        <taxon>Coleoptera</taxon>
        <taxon>Polyphaga</taxon>
        <taxon>Cucujiformia</taxon>
        <taxon>Tenebrionidae</taxon>
        <taxon>Pimeliinae</taxon>
        <taxon>Asbolus</taxon>
    </lineage>
</organism>
<dbReference type="EMBL" id="QDEB01090526">
    <property type="protein sequence ID" value="RZC33238.1"/>
    <property type="molecule type" value="Genomic_DNA"/>
</dbReference>
<sequence length="126" mass="14642">MLGVSRFNVQRAIVSVKLVASRCEQDLTGNGVVMNGIGTTAVETRNRLEEVRRLRISERTVSRRLKEYRLIARRPVRGPELTRNHRIIEYVENLKSVALSLTLLQNLVTVVVWLWSEEPYVWKPMR</sequence>
<comment type="caution">
    <text evidence="1">The sequence shown here is derived from an EMBL/GenBank/DDBJ whole genome shotgun (WGS) entry which is preliminary data.</text>
</comment>
<accession>A0A482VLJ5</accession>
<gene>
    <name evidence="1" type="ORF">BDFB_013525</name>
</gene>
<dbReference type="AlphaFoldDB" id="A0A482VLJ5"/>
<reference evidence="1 2" key="1">
    <citation type="submission" date="2017-03" db="EMBL/GenBank/DDBJ databases">
        <title>Genome of the blue death feigning beetle - Asbolus verrucosus.</title>
        <authorList>
            <person name="Rider S.D."/>
        </authorList>
    </citation>
    <scope>NUCLEOTIDE SEQUENCE [LARGE SCALE GENOMIC DNA]</scope>
    <source>
        <strain evidence="1">Butters</strain>
        <tissue evidence="1">Head and leg muscle</tissue>
    </source>
</reference>
<protein>
    <recommendedName>
        <fullName evidence="3">HTH Tnp Tc3 2 domain containing protein</fullName>
    </recommendedName>
</protein>
<proteinExistence type="predicted"/>
<name>A0A482VLJ5_ASBVE</name>
<keyword evidence="2" id="KW-1185">Reference proteome</keyword>
<evidence type="ECO:0008006" key="3">
    <source>
        <dbReference type="Google" id="ProtNLM"/>
    </source>
</evidence>
<dbReference type="Proteomes" id="UP000292052">
    <property type="component" value="Unassembled WGS sequence"/>
</dbReference>
<feature type="non-terminal residue" evidence="1">
    <location>
        <position position="126"/>
    </location>
</feature>